<keyword evidence="2" id="KW-1185">Reference proteome</keyword>
<proteinExistence type="predicted"/>
<gene>
    <name evidence="1" type="ORF">chiPu_0023234</name>
</gene>
<protein>
    <submittedName>
        <fullName evidence="1">Uncharacterized protein</fullName>
    </submittedName>
</protein>
<dbReference type="AlphaFoldDB" id="A0A401T7Z7"/>
<accession>A0A401T7Z7</accession>
<dbReference type="Proteomes" id="UP000287033">
    <property type="component" value="Unassembled WGS sequence"/>
</dbReference>
<feature type="non-terminal residue" evidence="1">
    <location>
        <position position="37"/>
    </location>
</feature>
<evidence type="ECO:0000313" key="2">
    <source>
        <dbReference type="Proteomes" id="UP000287033"/>
    </source>
</evidence>
<sequence>MSVKLFKLAYVNQTNLESKLEEKYSAKLEEIKEKEKE</sequence>
<evidence type="ECO:0000313" key="1">
    <source>
        <dbReference type="EMBL" id="GCC38796.1"/>
    </source>
</evidence>
<organism evidence="1 2">
    <name type="scientific">Chiloscyllium punctatum</name>
    <name type="common">Brownbanded bambooshark</name>
    <name type="synonym">Hemiscyllium punctatum</name>
    <dbReference type="NCBI Taxonomy" id="137246"/>
    <lineage>
        <taxon>Eukaryota</taxon>
        <taxon>Metazoa</taxon>
        <taxon>Chordata</taxon>
        <taxon>Craniata</taxon>
        <taxon>Vertebrata</taxon>
        <taxon>Chondrichthyes</taxon>
        <taxon>Elasmobranchii</taxon>
        <taxon>Galeomorphii</taxon>
        <taxon>Galeoidea</taxon>
        <taxon>Orectolobiformes</taxon>
        <taxon>Hemiscylliidae</taxon>
        <taxon>Chiloscyllium</taxon>
    </lineage>
</organism>
<dbReference type="EMBL" id="BEZZ01017679">
    <property type="protein sequence ID" value="GCC38796.1"/>
    <property type="molecule type" value="Genomic_DNA"/>
</dbReference>
<comment type="caution">
    <text evidence="1">The sequence shown here is derived from an EMBL/GenBank/DDBJ whole genome shotgun (WGS) entry which is preliminary data.</text>
</comment>
<name>A0A401T7Z7_CHIPU</name>
<reference evidence="1 2" key="1">
    <citation type="journal article" date="2018" name="Nat. Ecol. Evol.">
        <title>Shark genomes provide insights into elasmobranch evolution and the origin of vertebrates.</title>
        <authorList>
            <person name="Hara Y"/>
            <person name="Yamaguchi K"/>
            <person name="Onimaru K"/>
            <person name="Kadota M"/>
            <person name="Koyanagi M"/>
            <person name="Keeley SD"/>
            <person name="Tatsumi K"/>
            <person name="Tanaka K"/>
            <person name="Motone F"/>
            <person name="Kageyama Y"/>
            <person name="Nozu R"/>
            <person name="Adachi N"/>
            <person name="Nishimura O"/>
            <person name="Nakagawa R"/>
            <person name="Tanegashima C"/>
            <person name="Kiyatake I"/>
            <person name="Matsumoto R"/>
            <person name="Murakumo K"/>
            <person name="Nishida K"/>
            <person name="Terakita A"/>
            <person name="Kuratani S"/>
            <person name="Sato K"/>
            <person name="Hyodo S Kuraku.S."/>
        </authorList>
    </citation>
    <scope>NUCLEOTIDE SEQUENCE [LARGE SCALE GENOMIC DNA]</scope>
</reference>